<dbReference type="Gene3D" id="2.30.30.40">
    <property type="entry name" value="SH3 Domains"/>
    <property type="match status" value="1"/>
</dbReference>
<dbReference type="Proteomes" id="UP001195769">
    <property type="component" value="Unassembled WGS sequence"/>
</dbReference>
<evidence type="ECO:0000256" key="1">
    <source>
        <dbReference type="ARBA" id="ARBA00022443"/>
    </source>
</evidence>
<evidence type="ECO:0000259" key="3">
    <source>
        <dbReference type="PROSITE" id="PS50002"/>
    </source>
</evidence>
<dbReference type="InterPro" id="IPR001452">
    <property type="entry name" value="SH3_domain"/>
</dbReference>
<organism evidence="4 5">
    <name type="scientific">Suillus fuscotomentosus</name>
    <dbReference type="NCBI Taxonomy" id="1912939"/>
    <lineage>
        <taxon>Eukaryota</taxon>
        <taxon>Fungi</taxon>
        <taxon>Dikarya</taxon>
        <taxon>Basidiomycota</taxon>
        <taxon>Agaricomycotina</taxon>
        <taxon>Agaricomycetes</taxon>
        <taxon>Agaricomycetidae</taxon>
        <taxon>Boletales</taxon>
        <taxon>Suillineae</taxon>
        <taxon>Suillaceae</taxon>
        <taxon>Suillus</taxon>
    </lineage>
</organism>
<reference evidence="4" key="1">
    <citation type="journal article" date="2020" name="New Phytol.">
        <title>Comparative genomics reveals dynamic genome evolution in host specialist ectomycorrhizal fungi.</title>
        <authorList>
            <person name="Lofgren L.A."/>
            <person name="Nguyen N.H."/>
            <person name="Vilgalys R."/>
            <person name="Ruytinx J."/>
            <person name="Liao H.L."/>
            <person name="Branco S."/>
            <person name="Kuo A."/>
            <person name="LaButti K."/>
            <person name="Lipzen A."/>
            <person name="Andreopoulos W."/>
            <person name="Pangilinan J."/>
            <person name="Riley R."/>
            <person name="Hundley H."/>
            <person name="Na H."/>
            <person name="Barry K."/>
            <person name="Grigoriev I.V."/>
            <person name="Stajich J.E."/>
            <person name="Kennedy P.G."/>
        </authorList>
    </citation>
    <scope>NUCLEOTIDE SEQUENCE</scope>
    <source>
        <strain evidence="4">FC203</strain>
    </source>
</reference>
<evidence type="ECO:0000256" key="2">
    <source>
        <dbReference type="PROSITE-ProRule" id="PRU00192"/>
    </source>
</evidence>
<dbReference type="GO" id="GO:0016197">
    <property type="term" value="P:endosomal transport"/>
    <property type="evidence" value="ECO:0007669"/>
    <property type="project" value="TreeGrafter"/>
</dbReference>
<dbReference type="SMART" id="SM00326">
    <property type="entry name" value="SH3"/>
    <property type="match status" value="1"/>
</dbReference>
<dbReference type="RefSeq" id="XP_041227699.1">
    <property type="nucleotide sequence ID" value="XM_041370258.1"/>
</dbReference>
<dbReference type="InterPro" id="IPR036028">
    <property type="entry name" value="SH3-like_dom_sf"/>
</dbReference>
<keyword evidence="5" id="KW-1185">Reference proteome</keyword>
<dbReference type="AlphaFoldDB" id="A0AAD4E9G6"/>
<dbReference type="GO" id="GO:0097320">
    <property type="term" value="P:plasma membrane tubulation"/>
    <property type="evidence" value="ECO:0007669"/>
    <property type="project" value="TreeGrafter"/>
</dbReference>
<dbReference type="PANTHER" id="PTHR45827">
    <property type="entry name" value="SORTING NEXIN"/>
    <property type="match status" value="1"/>
</dbReference>
<name>A0AAD4E9G6_9AGAM</name>
<dbReference type="GO" id="GO:0005886">
    <property type="term" value="C:plasma membrane"/>
    <property type="evidence" value="ECO:0007669"/>
    <property type="project" value="TreeGrafter"/>
</dbReference>
<gene>
    <name evidence="4" type="ORF">F5891DRAFT_1277218</name>
</gene>
<feature type="domain" description="SH3" evidence="3">
    <location>
        <begin position="103"/>
        <end position="165"/>
    </location>
</feature>
<dbReference type="GO" id="GO:0035091">
    <property type="term" value="F:phosphatidylinositol binding"/>
    <property type="evidence" value="ECO:0007669"/>
    <property type="project" value="TreeGrafter"/>
</dbReference>
<dbReference type="Pfam" id="PF00018">
    <property type="entry name" value="SH3_1"/>
    <property type="match status" value="1"/>
</dbReference>
<dbReference type="GO" id="GO:0006897">
    <property type="term" value="P:endocytosis"/>
    <property type="evidence" value="ECO:0007669"/>
    <property type="project" value="TreeGrafter"/>
</dbReference>
<dbReference type="PROSITE" id="PS50002">
    <property type="entry name" value="SH3"/>
    <property type="match status" value="1"/>
</dbReference>
<dbReference type="SUPFAM" id="SSF50044">
    <property type="entry name" value="SH3-domain"/>
    <property type="match status" value="1"/>
</dbReference>
<evidence type="ECO:0000313" key="4">
    <source>
        <dbReference type="EMBL" id="KAG1902124.1"/>
    </source>
</evidence>
<sequence>MQILHFQRATELYHRLDTRACMFLYLYMTMPAAYLKHLRSRRSTERICLLCIRVDFVWILDDVDVGLQYRAENAWTEHLECYSLSDDEPEPADEHHELQPVEEPVKAARALYQFEGKAEFRELTVEAGDELNILKEEVGDGWSMVRVSSGEIGLLPQTYYTDSKANLYL</sequence>
<protein>
    <recommendedName>
        <fullName evidence="3">SH3 domain-containing protein</fullName>
    </recommendedName>
</protein>
<comment type="caution">
    <text evidence="4">The sequence shown here is derived from an EMBL/GenBank/DDBJ whole genome shotgun (WGS) entry which is preliminary data.</text>
</comment>
<dbReference type="PANTHER" id="PTHR45827:SF1">
    <property type="entry name" value="SORTING NEXIN"/>
    <property type="match status" value="1"/>
</dbReference>
<accession>A0AAD4E9G6</accession>
<proteinExistence type="predicted"/>
<keyword evidence="1 2" id="KW-0728">SH3 domain</keyword>
<dbReference type="GO" id="GO:0031410">
    <property type="term" value="C:cytoplasmic vesicle"/>
    <property type="evidence" value="ECO:0007669"/>
    <property type="project" value="TreeGrafter"/>
</dbReference>
<dbReference type="EMBL" id="JABBWK010000018">
    <property type="protein sequence ID" value="KAG1902124.1"/>
    <property type="molecule type" value="Genomic_DNA"/>
</dbReference>
<dbReference type="GeneID" id="64664556"/>
<evidence type="ECO:0000313" key="5">
    <source>
        <dbReference type="Proteomes" id="UP001195769"/>
    </source>
</evidence>